<evidence type="ECO:0000313" key="12">
    <source>
        <dbReference type="Proteomes" id="UP001496720"/>
    </source>
</evidence>
<evidence type="ECO:0000256" key="7">
    <source>
        <dbReference type="ARBA" id="ARBA00023157"/>
    </source>
</evidence>
<comment type="similarity">
    <text evidence="1">Belongs to the tannase family.</text>
</comment>
<evidence type="ECO:0000256" key="2">
    <source>
        <dbReference type="ARBA" id="ARBA00022487"/>
    </source>
</evidence>
<evidence type="ECO:0000256" key="10">
    <source>
        <dbReference type="SAM" id="SignalP"/>
    </source>
</evidence>
<keyword evidence="5 11" id="KW-0378">Hydrolase</keyword>
<keyword evidence="12" id="KW-1185">Reference proteome</keyword>
<keyword evidence="3" id="KW-0479">Metal-binding</keyword>
<evidence type="ECO:0000256" key="9">
    <source>
        <dbReference type="SAM" id="Phobius"/>
    </source>
</evidence>
<dbReference type="PANTHER" id="PTHR33938:SF8">
    <property type="entry name" value="CARBOXYLIC ESTER HYDROLASE"/>
    <property type="match status" value="1"/>
</dbReference>
<gene>
    <name evidence="11" type="ORF">ABT188_13165</name>
</gene>
<name>A0ABV1SUU0_9ACTN</name>
<evidence type="ECO:0000313" key="11">
    <source>
        <dbReference type="EMBL" id="MER6165502.1"/>
    </source>
</evidence>
<accession>A0ABV1SUU0</accession>
<dbReference type="RefSeq" id="WP_352147298.1">
    <property type="nucleotide sequence ID" value="NZ_JBEOZY010000010.1"/>
</dbReference>
<organism evidence="11 12">
    <name type="scientific">Streptomyces violaceorubidus</name>
    <dbReference type="NCBI Taxonomy" id="284042"/>
    <lineage>
        <taxon>Bacteria</taxon>
        <taxon>Bacillati</taxon>
        <taxon>Actinomycetota</taxon>
        <taxon>Actinomycetes</taxon>
        <taxon>Kitasatosporales</taxon>
        <taxon>Streptomycetaceae</taxon>
        <taxon>Streptomyces</taxon>
    </lineage>
</organism>
<dbReference type="PANTHER" id="PTHR33938">
    <property type="entry name" value="FERULOYL ESTERASE B-RELATED"/>
    <property type="match status" value="1"/>
</dbReference>
<keyword evidence="9" id="KW-0472">Membrane</keyword>
<feature type="region of interest" description="Disordered" evidence="8">
    <location>
        <begin position="550"/>
        <end position="576"/>
    </location>
</feature>
<keyword evidence="6" id="KW-0106">Calcium</keyword>
<dbReference type="InterPro" id="IPR011118">
    <property type="entry name" value="Tannase/feruloyl_esterase"/>
</dbReference>
<dbReference type="Proteomes" id="UP001496720">
    <property type="component" value="Unassembled WGS sequence"/>
</dbReference>
<dbReference type="InterPro" id="IPR029058">
    <property type="entry name" value="AB_hydrolase_fold"/>
</dbReference>
<evidence type="ECO:0000256" key="8">
    <source>
        <dbReference type="SAM" id="MobiDB-lite"/>
    </source>
</evidence>
<dbReference type="EMBL" id="JBEOZY010000010">
    <property type="protein sequence ID" value="MER6165502.1"/>
    <property type="molecule type" value="Genomic_DNA"/>
</dbReference>
<keyword evidence="9" id="KW-0812">Transmembrane</keyword>
<feature type="chain" id="PRO_5046986396" evidence="10">
    <location>
        <begin position="25"/>
        <end position="615"/>
    </location>
</feature>
<keyword evidence="2" id="KW-0719">Serine esterase</keyword>
<reference evidence="11 12" key="1">
    <citation type="submission" date="2024-06" db="EMBL/GenBank/DDBJ databases">
        <title>The Natural Products Discovery Center: Release of the First 8490 Sequenced Strains for Exploring Actinobacteria Biosynthetic Diversity.</title>
        <authorList>
            <person name="Kalkreuter E."/>
            <person name="Kautsar S.A."/>
            <person name="Yang D."/>
            <person name="Bader C.D."/>
            <person name="Teijaro C.N."/>
            <person name="Fluegel L."/>
            <person name="Davis C.M."/>
            <person name="Simpson J.R."/>
            <person name="Lauterbach L."/>
            <person name="Steele A.D."/>
            <person name="Gui C."/>
            <person name="Meng S."/>
            <person name="Li G."/>
            <person name="Viehrig K."/>
            <person name="Ye F."/>
            <person name="Su P."/>
            <person name="Kiefer A.F."/>
            <person name="Nichols A."/>
            <person name="Cepeda A.J."/>
            <person name="Yan W."/>
            <person name="Fan B."/>
            <person name="Jiang Y."/>
            <person name="Adhikari A."/>
            <person name="Zheng C.-J."/>
            <person name="Schuster L."/>
            <person name="Cowan T.M."/>
            <person name="Smanski M.J."/>
            <person name="Chevrette M.G."/>
            <person name="De Carvalho L.P.S."/>
            <person name="Shen B."/>
        </authorList>
    </citation>
    <scope>NUCLEOTIDE SEQUENCE [LARGE SCALE GENOMIC DNA]</scope>
    <source>
        <strain evidence="11 12">NPDC001615</strain>
    </source>
</reference>
<proteinExistence type="inferred from homology"/>
<keyword evidence="9" id="KW-1133">Transmembrane helix</keyword>
<protein>
    <submittedName>
        <fullName evidence="11">Tannase/feruloyl esterase family alpha/beta hydrolase</fullName>
    </submittedName>
</protein>
<sequence length="615" mass="63762">MRISAFAFTGALALSVAAPFPVGAASAAPASLPLGGGPSSGCATPSVTAPPGTEVESVKGVRRAGGTVTFPAVAPQPAPPPATGVPAYCEVTVTLAHPGAGDHAHIRIWLPETGWTGRFQAIGGSAYAAGDFGPGLANAVKAGYAAATTDAGVTPAYLDVGWALTSDGGINTPLLENFADRSQHEMALVGKEVTAAFYGRRADYSYWNGCSTGGRQGYMEAQRHPDDFDGILANAPAINWDRYVPATLWPQVVMNEERDFPAPCVLDAFTQAAVKACDPRDGATDGFLAEPAACTFDPRRLVGKTVECEGRKVTVSAADAEVVRRIWDGPTTPSGEKLWYGVPVGAALDALAGTKANADGSRSGVPFPVPAVWVSTFLERDPAFDPSTLTYARFAQLFEQSSVEYNRVIGTDDPDLAGFRAAGGKLLTFHGLADQLIPVQGTVDYRERVQELMGGADEVDSFYRLFLAPGVDHCAGGGTGLVPTDPLASLTDWVEKGQAPDTLPAAVTDAAGKKTPRALCRYPLITTGSGRDTENAADGHHCAPASKAALSPLSAPTADSGGSVTSDDGTHTDRPELAATGERTTSLLLAAAAAVLLGLGLVTRTTGRSVRNRRR</sequence>
<comment type="caution">
    <text evidence="11">The sequence shown here is derived from an EMBL/GenBank/DDBJ whole genome shotgun (WGS) entry which is preliminary data.</text>
</comment>
<dbReference type="Pfam" id="PF07519">
    <property type="entry name" value="Tannase"/>
    <property type="match status" value="1"/>
</dbReference>
<keyword evidence="4 10" id="KW-0732">Signal</keyword>
<evidence type="ECO:0000256" key="5">
    <source>
        <dbReference type="ARBA" id="ARBA00022801"/>
    </source>
</evidence>
<evidence type="ECO:0000256" key="3">
    <source>
        <dbReference type="ARBA" id="ARBA00022723"/>
    </source>
</evidence>
<dbReference type="GO" id="GO:0016787">
    <property type="term" value="F:hydrolase activity"/>
    <property type="evidence" value="ECO:0007669"/>
    <property type="project" value="UniProtKB-KW"/>
</dbReference>
<feature type="transmembrane region" description="Helical" evidence="9">
    <location>
        <begin position="587"/>
        <end position="607"/>
    </location>
</feature>
<dbReference type="SUPFAM" id="SSF53474">
    <property type="entry name" value="alpha/beta-Hydrolases"/>
    <property type="match status" value="1"/>
</dbReference>
<feature type="signal peptide" evidence="10">
    <location>
        <begin position="1"/>
        <end position="24"/>
    </location>
</feature>
<keyword evidence="7" id="KW-1015">Disulfide bond</keyword>
<evidence type="ECO:0000256" key="4">
    <source>
        <dbReference type="ARBA" id="ARBA00022729"/>
    </source>
</evidence>
<evidence type="ECO:0000256" key="6">
    <source>
        <dbReference type="ARBA" id="ARBA00022837"/>
    </source>
</evidence>
<evidence type="ECO:0000256" key="1">
    <source>
        <dbReference type="ARBA" id="ARBA00006249"/>
    </source>
</evidence>